<dbReference type="Gene3D" id="1.10.443.10">
    <property type="entry name" value="Intergrase catalytic core"/>
    <property type="match status" value="1"/>
</dbReference>
<evidence type="ECO:0000256" key="5">
    <source>
        <dbReference type="PROSITE-ProRule" id="PRU01248"/>
    </source>
</evidence>
<dbReference type="PROSITE" id="PS51898">
    <property type="entry name" value="TYR_RECOMBINASE"/>
    <property type="match status" value="1"/>
</dbReference>
<dbReference type="PANTHER" id="PTHR30349:SF64">
    <property type="entry name" value="PROPHAGE INTEGRASE INTD-RELATED"/>
    <property type="match status" value="1"/>
</dbReference>
<evidence type="ECO:0000256" key="3">
    <source>
        <dbReference type="ARBA" id="ARBA00023125"/>
    </source>
</evidence>
<feature type="domain" description="Tyr recombinase" evidence="6">
    <location>
        <begin position="116"/>
        <end position="309"/>
    </location>
</feature>
<accession>A0A4Q2AZY1</accession>
<proteinExistence type="inferred from homology"/>
<dbReference type="Proteomes" id="UP000289316">
    <property type="component" value="Unassembled WGS sequence"/>
</dbReference>
<evidence type="ECO:0000313" key="9">
    <source>
        <dbReference type="Proteomes" id="UP000289316"/>
    </source>
</evidence>
<comment type="caution">
    <text evidence="8">The sequence shown here is derived from an EMBL/GenBank/DDBJ whole genome shotgun (WGS) entry which is preliminary data.</text>
</comment>
<dbReference type="InterPro" id="IPR002104">
    <property type="entry name" value="Integrase_catalytic"/>
</dbReference>
<dbReference type="InterPro" id="IPR004107">
    <property type="entry name" value="Integrase_SAM-like_N"/>
</dbReference>
<name>A0A4Q2AZY1_9LACO</name>
<dbReference type="CDD" id="cd01189">
    <property type="entry name" value="INT_ICEBs1_C_like"/>
    <property type="match status" value="1"/>
</dbReference>
<dbReference type="InterPro" id="IPR010998">
    <property type="entry name" value="Integrase_recombinase_N"/>
</dbReference>
<dbReference type="Gene3D" id="1.10.150.130">
    <property type="match status" value="1"/>
</dbReference>
<dbReference type="GO" id="GO:0006310">
    <property type="term" value="P:DNA recombination"/>
    <property type="evidence" value="ECO:0007669"/>
    <property type="project" value="UniProtKB-KW"/>
</dbReference>
<evidence type="ECO:0000256" key="1">
    <source>
        <dbReference type="ARBA" id="ARBA00008857"/>
    </source>
</evidence>
<dbReference type="Pfam" id="PF00589">
    <property type="entry name" value="Phage_integrase"/>
    <property type="match status" value="1"/>
</dbReference>
<dbReference type="PROSITE" id="PS51900">
    <property type="entry name" value="CB"/>
    <property type="match status" value="1"/>
</dbReference>
<keyword evidence="2" id="KW-0229">DNA integration</keyword>
<dbReference type="OrthoDB" id="9803188at2"/>
<evidence type="ECO:0000259" key="6">
    <source>
        <dbReference type="PROSITE" id="PS51898"/>
    </source>
</evidence>
<reference evidence="8 9" key="1">
    <citation type="submission" date="2018-09" db="EMBL/GenBank/DDBJ databases">
        <title>Murine metabolic-syndrome-specific gut microbial biobank.</title>
        <authorList>
            <person name="Liu C."/>
        </authorList>
    </citation>
    <scope>NUCLEOTIDE SEQUENCE [LARGE SCALE GENOMIC DNA]</scope>
    <source>
        <strain evidence="8 9">C-30</strain>
    </source>
</reference>
<dbReference type="InterPro" id="IPR013762">
    <property type="entry name" value="Integrase-like_cat_sf"/>
</dbReference>
<dbReference type="PANTHER" id="PTHR30349">
    <property type="entry name" value="PHAGE INTEGRASE-RELATED"/>
    <property type="match status" value="1"/>
</dbReference>
<protein>
    <submittedName>
        <fullName evidence="8">Site-specific integrase</fullName>
    </submittedName>
</protein>
<keyword evidence="3 5" id="KW-0238">DNA-binding</keyword>
<dbReference type="AlphaFoldDB" id="A0A4Q2AZY1"/>
<dbReference type="InterPro" id="IPR050090">
    <property type="entry name" value="Tyrosine_recombinase_XerCD"/>
</dbReference>
<dbReference type="GO" id="GO:0015074">
    <property type="term" value="P:DNA integration"/>
    <property type="evidence" value="ECO:0007669"/>
    <property type="project" value="UniProtKB-KW"/>
</dbReference>
<dbReference type="Pfam" id="PF14659">
    <property type="entry name" value="Phage_int_SAM_3"/>
    <property type="match status" value="1"/>
</dbReference>
<organism evidence="8 9">
    <name type="scientific">Ligilactobacillus murinus</name>
    <dbReference type="NCBI Taxonomy" id="1622"/>
    <lineage>
        <taxon>Bacteria</taxon>
        <taxon>Bacillati</taxon>
        <taxon>Bacillota</taxon>
        <taxon>Bacilli</taxon>
        <taxon>Lactobacillales</taxon>
        <taxon>Lactobacillaceae</taxon>
        <taxon>Ligilactobacillus</taxon>
    </lineage>
</organism>
<evidence type="ECO:0000259" key="7">
    <source>
        <dbReference type="PROSITE" id="PS51900"/>
    </source>
</evidence>
<feature type="domain" description="Core-binding (CB)" evidence="7">
    <location>
        <begin position="5"/>
        <end position="94"/>
    </location>
</feature>
<dbReference type="SUPFAM" id="SSF56349">
    <property type="entry name" value="DNA breaking-rejoining enzymes"/>
    <property type="match status" value="1"/>
</dbReference>
<comment type="similarity">
    <text evidence="1">Belongs to the 'phage' integrase family.</text>
</comment>
<dbReference type="InterPro" id="IPR044068">
    <property type="entry name" value="CB"/>
</dbReference>
<sequence>MTNNTQFKTLVNEWLNKKKPMITPSTHASFTLIAENHLIPQFGKRKIGTITEADVQNYISTLHNEGRLDKTGGLTVKTIRDIILVFRLSMEYAYKERAIPLLNWDLIEYPKELGIKKVVSLSKDQEQALIQCIYLDLNRKTAGILIALFTGVRIGELCGLQMKDISLTDKTININKTVQRIYDKRKKSSYLHIGPPKTKTSARTIPVPSLLMNIIKKFYTDNPNHYFLTGKTKPSEPRTYRQFFSRFLKRNGLEKVKFHEIRHTFAVRAIEIPEFDIKSLSEILGHKNVSFTLNVYGSANLQQKVKCMNLLNDLL</sequence>
<dbReference type="GO" id="GO:0003677">
    <property type="term" value="F:DNA binding"/>
    <property type="evidence" value="ECO:0007669"/>
    <property type="project" value="UniProtKB-UniRule"/>
</dbReference>
<dbReference type="EMBL" id="QZFR01000013">
    <property type="protein sequence ID" value="RXV75007.1"/>
    <property type="molecule type" value="Genomic_DNA"/>
</dbReference>
<evidence type="ECO:0000313" key="8">
    <source>
        <dbReference type="EMBL" id="RXV75007.1"/>
    </source>
</evidence>
<evidence type="ECO:0000256" key="4">
    <source>
        <dbReference type="ARBA" id="ARBA00023172"/>
    </source>
</evidence>
<evidence type="ECO:0000256" key="2">
    <source>
        <dbReference type="ARBA" id="ARBA00022908"/>
    </source>
</evidence>
<dbReference type="RefSeq" id="WP_129303229.1">
    <property type="nucleotide sequence ID" value="NZ_CP138345.1"/>
</dbReference>
<dbReference type="InterPro" id="IPR011010">
    <property type="entry name" value="DNA_brk_join_enz"/>
</dbReference>
<keyword evidence="4" id="KW-0233">DNA recombination</keyword>
<gene>
    <name evidence="8" type="ORF">D6C19_03025</name>
</gene>